<keyword evidence="3" id="KW-1185">Reference proteome</keyword>
<protein>
    <submittedName>
        <fullName evidence="2">Rhodanese-like domain-containing protein</fullName>
    </submittedName>
</protein>
<name>A0ABT3Z733_9HYPH</name>
<dbReference type="EMBL" id="JAOVZR010000001">
    <property type="protein sequence ID" value="MCY0147557.1"/>
    <property type="molecule type" value="Genomic_DNA"/>
</dbReference>
<dbReference type="InterPro" id="IPR036873">
    <property type="entry name" value="Rhodanese-like_dom_sf"/>
</dbReference>
<dbReference type="Gene3D" id="3.40.250.10">
    <property type="entry name" value="Rhodanese-like domain"/>
    <property type="match status" value="1"/>
</dbReference>
<evidence type="ECO:0000313" key="2">
    <source>
        <dbReference type="EMBL" id="MCY0147557.1"/>
    </source>
</evidence>
<dbReference type="Pfam" id="PF00581">
    <property type="entry name" value="Rhodanese"/>
    <property type="match status" value="1"/>
</dbReference>
<proteinExistence type="predicted"/>
<dbReference type="PROSITE" id="PS50206">
    <property type="entry name" value="RHODANESE_3"/>
    <property type="match status" value="1"/>
</dbReference>
<feature type="domain" description="Rhodanese" evidence="1">
    <location>
        <begin position="97"/>
        <end position="200"/>
    </location>
</feature>
<reference evidence="2" key="1">
    <citation type="submission" date="2022-10" db="EMBL/GenBank/DDBJ databases">
        <title>Hoeflea sp. G2-23, isolated from marine algae.</title>
        <authorList>
            <person name="Kristyanto S."/>
            <person name="Kim J.M."/>
            <person name="Jeon C.O."/>
        </authorList>
    </citation>
    <scope>NUCLEOTIDE SEQUENCE</scope>
    <source>
        <strain evidence="2">G2-23</strain>
    </source>
</reference>
<evidence type="ECO:0000313" key="3">
    <source>
        <dbReference type="Proteomes" id="UP001073227"/>
    </source>
</evidence>
<dbReference type="SUPFAM" id="SSF52821">
    <property type="entry name" value="Rhodanese/Cell cycle control phosphatase"/>
    <property type="match status" value="1"/>
</dbReference>
<dbReference type="CDD" id="cd00158">
    <property type="entry name" value="RHOD"/>
    <property type="match status" value="1"/>
</dbReference>
<organism evidence="2 3">
    <name type="scientific">Hoeflea algicola</name>
    <dbReference type="NCBI Taxonomy" id="2983763"/>
    <lineage>
        <taxon>Bacteria</taxon>
        <taxon>Pseudomonadati</taxon>
        <taxon>Pseudomonadota</taxon>
        <taxon>Alphaproteobacteria</taxon>
        <taxon>Hyphomicrobiales</taxon>
        <taxon>Rhizobiaceae</taxon>
        <taxon>Hoeflea</taxon>
    </lineage>
</organism>
<evidence type="ECO:0000259" key="1">
    <source>
        <dbReference type="PROSITE" id="PS50206"/>
    </source>
</evidence>
<dbReference type="InterPro" id="IPR001763">
    <property type="entry name" value="Rhodanese-like_dom"/>
</dbReference>
<comment type="caution">
    <text evidence="2">The sequence shown here is derived from an EMBL/GenBank/DDBJ whole genome shotgun (WGS) entry which is preliminary data.</text>
</comment>
<accession>A0ABT3Z733</accession>
<dbReference type="SMART" id="SM00450">
    <property type="entry name" value="RHOD"/>
    <property type="match status" value="1"/>
</dbReference>
<sequence>MQRLAVFFGLIWFALAGSVGYAQDSEVVVKIRPDIASVEVNTADGPVTIERIQDTEHEITGYFAQTSRACPPFCIQPFQVAEGVATIGELEMLDLLADNQALVIDARTIDWHAGETIPGSLNIPYTEIADRLGELGCTRTGEAWDCANAAPVALYCNGLWCSQSPTAIRAMLREGYPAERISYYRGGMQSWKILGLTTVEGGL</sequence>
<dbReference type="Proteomes" id="UP001073227">
    <property type="component" value="Unassembled WGS sequence"/>
</dbReference>
<gene>
    <name evidence="2" type="ORF">OEG84_07475</name>
</gene>
<dbReference type="RefSeq" id="WP_267653159.1">
    <property type="nucleotide sequence ID" value="NZ_JAOVZR010000001.1"/>
</dbReference>